<feature type="compositionally biased region" description="Low complexity" evidence="1">
    <location>
        <begin position="161"/>
        <end position="237"/>
    </location>
</feature>
<evidence type="ECO:0000313" key="3">
    <source>
        <dbReference type="EMBL" id="KAK3350951.1"/>
    </source>
</evidence>
<organism evidence="3 4">
    <name type="scientific">Neurospora tetraspora</name>
    <dbReference type="NCBI Taxonomy" id="94610"/>
    <lineage>
        <taxon>Eukaryota</taxon>
        <taxon>Fungi</taxon>
        <taxon>Dikarya</taxon>
        <taxon>Ascomycota</taxon>
        <taxon>Pezizomycotina</taxon>
        <taxon>Sordariomycetes</taxon>
        <taxon>Sordariomycetidae</taxon>
        <taxon>Sordariales</taxon>
        <taxon>Sordariaceae</taxon>
        <taxon>Neurospora</taxon>
    </lineage>
</organism>
<feature type="compositionally biased region" description="Polar residues" evidence="1">
    <location>
        <begin position="41"/>
        <end position="52"/>
    </location>
</feature>
<keyword evidence="2" id="KW-0812">Transmembrane</keyword>
<dbReference type="Proteomes" id="UP001278500">
    <property type="component" value="Unassembled WGS sequence"/>
</dbReference>
<reference evidence="3" key="2">
    <citation type="submission" date="2023-06" db="EMBL/GenBank/DDBJ databases">
        <authorList>
            <consortium name="Lawrence Berkeley National Laboratory"/>
            <person name="Haridas S."/>
            <person name="Hensen N."/>
            <person name="Bonometti L."/>
            <person name="Westerberg I."/>
            <person name="Brannstrom I.O."/>
            <person name="Guillou S."/>
            <person name="Cros-Aarteil S."/>
            <person name="Calhoun S."/>
            <person name="Kuo A."/>
            <person name="Mondo S."/>
            <person name="Pangilinan J."/>
            <person name="Riley R."/>
            <person name="Labutti K."/>
            <person name="Andreopoulos B."/>
            <person name="Lipzen A."/>
            <person name="Chen C."/>
            <person name="Yanf M."/>
            <person name="Daum C."/>
            <person name="Ng V."/>
            <person name="Clum A."/>
            <person name="Steindorff A."/>
            <person name="Ohm R."/>
            <person name="Martin F."/>
            <person name="Silar P."/>
            <person name="Natvig D."/>
            <person name="Lalanne C."/>
            <person name="Gautier V."/>
            <person name="Ament-Velasquez S.L."/>
            <person name="Kruys A."/>
            <person name="Hutchinson M.I."/>
            <person name="Powell A.J."/>
            <person name="Barry K."/>
            <person name="Miller A.N."/>
            <person name="Grigoriev I.V."/>
            <person name="Debuchy R."/>
            <person name="Gladieux P."/>
            <person name="Thoren M.H."/>
            <person name="Johannesson H."/>
        </authorList>
    </citation>
    <scope>NUCLEOTIDE SEQUENCE</scope>
    <source>
        <strain evidence="3">CBS 560.94</strain>
    </source>
</reference>
<sequence>MGLNKTHEMPPPGASLPIIDVEKAASEDARTRLTRPEDQRLPSNTTDNNKMTSSRRALLSVTLCLLFFFGLTSARPSRWQQRVQCHEGAASAEGENFQSMVDAASPDSLHIILHKTFPGRFQHGVWESEKQAIEAVRRDNAPLATAILRMAKRDDSNTTIASSTQQPTQQPTPSSASSSAQVTSSSSSAAQVTSSSSSAPAPEPSTTTQAPPVITTTSTTSTKSTSSSVPQASPSSTGTSVGESERTLVPLSTSSSASSVSSSEPSSEAGVSSTTSSSSVSSTTLTTTSKAKPQTTEQPQTTQQPQQPDEPMTPSSKVIVQTLTSTSDGVEIVVTQTSTVRVDPTPTVGAATTRASPSLQNAGSSIQQQRGAGRWLMVVEAVVLGALLIFFVLA</sequence>
<dbReference type="RefSeq" id="XP_062684246.1">
    <property type="nucleotide sequence ID" value="XM_062820473.1"/>
</dbReference>
<dbReference type="EMBL" id="JAUEPP010000002">
    <property type="protein sequence ID" value="KAK3350951.1"/>
    <property type="molecule type" value="Genomic_DNA"/>
</dbReference>
<comment type="caution">
    <text evidence="3">The sequence shown here is derived from an EMBL/GenBank/DDBJ whole genome shotgun (WGS) entry which is preliminary data.</text>
</comment>
<reference evidence="3" key="1">
    <citation type="journal article" date="2023" name="Mol. Phylogenet. Evol.">
        <title>Genome-scale phylogeny and comparative genomics of the fungal order Sordariales.</title>
        <authorList>
            <person name="Hensen N."/>
            <person name="Bonometti L."/>
            <person name="Westerberg I."/>
            <person name="Brannstrom I.O."/>
            <person name="Guillou S."/>
            <person name="Cros-Aarteil S."/>
            <person name="Calhoun S."/>
            <person name="Haridas S."/>
            <person name="Kuo A."/>
            <person name="Mondo S."/>
            <person name="Pangilinan J."/>
            <person name="Riley R."/>
            <person name="LaButti K."/>
            <person name="Andreopoulos B."/>
            <person name="Lipzen A."/>
            <person name="Chen C."/>
            <person name="Yan M."/>
            <person name="Daum C."/>
            <person name="Ng V."/>
            <person name="Clum A."/>
            <person name="Steindorff A."/>
            <person name="Ohm R.A."/>
            <person name="Martin F."/>
            <person name="Silar P."/>
            <person name="Natvig D.O."/>
            <person name="Lalanne C."/>
            <person name="Gautier V."/>
            <person name="Ament-Velasquez S.L."/>
            <person name="Kruys A."/>
            <person name="Hutchinson M.I."/>
            <person name="Powell A.J."/>
            <person name="Barry K."/>
            <person name="Miller A.N."/>
            <person name="Grigoriev I.V."/>
            <person name="Debuchy R."/>
            <person name="Gladieux P."/>
            <person name="Hiltunen Thoren M."/>
            <person name="Johannesson H."/>
        </authorList>
    </citation>
    <scope>NUCLEOTIDE SEQUENCE</scope>
    <source>
        <strain evidence="3">CBS 560.94</strain>
    </source>
</reference>
<proteinExistence type="predicted"/>
<name>A0AAE0MUH2_9PEZI</name>
<evidence type="ECO:0000256" key="1">
    <source>
        <dbReference type="SAM" id="MobiDB-lite"/>
    </source>
</evidence>
<feature type="transmembrane region" description="Helical" evidence="2">
    <location>
        <begin position="57"/>
        <end position="74"/>
    </location>
</feature>
<feature type="region of interest" description="Disordered" evidence="1">
    <location>
        <begin position="344"/>
        <end position="363"/>
    </location>
</feature>
<feature type="compositionally biased region" description="Basic and acidic residues" evidence="1">
    <location>
        <begin position="27"/>
        <end position="40"/>
    </location>
</feature>
<dbReference type="GeneID" id="87857627"/>
<protein>
    <submittedName>
        <fullName evidence="3">Uncharacterized protein</fullName>
    </submittedName>
</protein>
<evidence type="ECO:0000256" key="2">
    <source>
        <dbReference type="SAM" id="Phobius"/>
    </source>
</evidence>
<gene>
    <name evidence="3" type="ORF">B0H65DRAFT_104721</name>
</gene>
<keyword evidence="4" id="KW-1185">Reference proteome</keyword>
<keyword evidence="2" id="KW-0472">Membrane</keyword>
<keyword evidence="2" id="KW-1133">Transmembrane helix</keyword>
<dbReference type="AlphaFoldDB" id="A0AAE0MUH2"/>
<feature type="region of interest" description="Disordered" evidence="1">
    <location>
        <begin position="155"/>
        <end position="315"/>
    </location>
</feature>
<feature type="transmembrane region" description="Helical" evidence="2">
    <location>
        <begin position="375"/>
        <end position="393"/>
    </location>
</feature>
<feature type="compositionally biased region" description="Low complexity" evidence="1">
    <location>
        <begin position="252"/>
        <end position="314"/>
    </location>
</feature>
<evidence type="ECO:0000313" key="4">
    <source>
        <dbReference type="Proteomes" id="UP001278500"/>
    </source>
</evidence>
<feature type="compositionally biased region" description="Polar residues" evidence="1">
    <location>
        <begin position="353"/>
        <end position="363"/>
    </location>
</feature>
<accession>A0AAE0MUH2</accession>
<feature type="region of interest" description="Disordered" evidence="1">
    <location>
        <begin position="27"/>
        <end position="52"/>
    </location>
</feature>